<evidence type="ECO:0000313" key="16">
    <source>
        <dbReference type="EMBL" id="MBB3677640.1"/>
    </source>
</evidence>
<dbReference type="SUPFAM" id="SSF52833">
    <property type="entry name" value="Thioredoxin-like"/>
    <property type="match status" value="1"/>
</dbReference>
<comment type="similarity">
    <text evidence="2">In the N-terminal section; belongs to the NhaA Na(+)/H(+) (TC 2.A.33) antiporter family.</text>
</comment>
<dbReference type="InterPro" id="IPR000595">
    <property type="entry name" value="cNMP-bd_dom"/>
</dbReference>
<feature type="region of interest" description="Disordered" evidence="13">
    <location>
        <begin position="618"/>
        <end position="637"/>
    </location>
</feature>
<dbReference type="Pfam" id="PF00027">
    <property type="entry name" value="cNMP_binding"/>
    <property type="match status" value="1"/>
</dbReference>
<dbReference type="Gene3D" id="1.20.1530.10">
    <property type="entry name" value="Na+/H+ antiporter like domain"/>
    <property type="match status" value="1"/>
</dbReference>
<feature type="transmembrane region" description="Helical" evidence="12">
    <location>
        <begin position="79"/>
        <end position="97"/>
    </location>
</feature>
<feature type="transmembrane region" description="Helical" evidence="12">
    <location>
        <begin position="145"/>
        <end position="164"/>
    </location>
</feature>
<dbReference type="InterPro" id="IPR012336">
    <property type="entry name" value="Thioredoxin-like_fold"/>
</dbReference>
<dbReference type="GO" id="GO:0005886">
    <property type="term" value="C:plasma membrane"/>
    <property type="evidence" value="ECO:0007669"/>
    <property type="project" value="UniProtKB-SubCell"/>
</dbReference>
<feature type="transmembrane region" description="Helical" evidence="12">
    <location>
        <begin position="340"/>
        <end position="360"/>
    </location>
</feature>
<gene>
    <name evidence="12" type="primary">nhaA</name>
    <name evidence="16" type="ORF">FHX36_003375</name>
</gene>
<feature type="transmembrane region" description="Helical" evidence="12">
    <location>
        <begin position="171"/>
        <end position="194"/>
    </location>
</feature>
<evidence type="ECO:0000256" key="11">
    <source>
        <dbReference type="ARBA" id="ARBA00023201"/>
    </source>
</evidence>
<dbReference type="Gene3D" id="3.40.30.10">
    <property type="entry name" value="Glutaredoxin"/>
    <property type="match status" value="1"/>
</dbReference>
<keyword evidence="10 12" id="KW-0472">Membrane</keyword>
<keyword evidence="8 12" id="KW-0915">Sodium</keyword>
<keyword evidence="3 12" id="KW-0813">Transport</keyword>
<keyword evidence="4 12" id="KW-0050">Antiport</keyword>
<dbReference type="PROSITE" id="PS51352">
    <property type="entry name" value="THIOREDOXIN_2"/>
    <property type="match status" value="1"/>
</dbReference>
<dbReference type="InterPro" id="IPR014710">
    <property type="entry name" value="RmlC-like_jellyroll"/>
</dbReference>
<dbReference type="InterPro" id="IPR004670">
    <property type="entry name" value="NhaA"/>
</dbReference>
<evidence type="ECO:0000256" key="2">
    <source>
        <dbReference type="ARBA" id="ARBA00007006"/>
    </source>
</evidence>
<feature type="domain" description="Thioredoxin" evidence="15">
    <location>
        <begin position="437"/>
        <end position="620"/>
    </location>
</feature>
<keyword evidence="9 12" id="KW-0406">Ion transport</keyword>
<comment type="caution">
    <text evidence="16">The sequence shown here is derived from an EMBL/GenBank/DDBJ whole genome shotgun (WGS) entry which is preliminary data.</text>
</comment>
<feature type="transmembrane region" description="Helical" evidence="12">
    <location>
        <begin position="200"/>
        <end position="219"/>
    </location>
</feature>
<protein>
    <recommendedName>
        <fullName evidence="12">Na(+)/H(+) antiporter NhaA</fullName>
    </recommendedName>
    <alternativeName>
        <fullName evidence="12">Sodium/proton antiporter NhaA</fullName>
    </alternativeName>
</protein>
<dbReference type="PROSITE" id="PS50042">
    <property type="entry name" value="CNMP_BINDING_3"/>
    <property type="match status" value="1"/>
</dbReference>
<dbReference type="InterPro" id="IPR018490">
    <property type="entry name" value="cNMP-bd_dom_sf"/>
</dbReference>
<evidence type="ECO:0000256" key="10">
    <source>
        <dbReference type="ARBA" id="ARBA00023136"/>
    </source>
</evidence>
<comment type="function">
    <text evidence="12">Na(+)/H(+) antiporter that extrudes sodium in exchange for external protons.</text>
</comment>
<comment type="catalytic activity">
    <reaction evidence="12">
        <text>Na(+)(in) + 2 H(+)(out) = Na(+)(out) + 2 H(+)(in)</text>
        <dbReference type="Rhea" id="RHEA:29251"/>
        <dbReference type="ChEBI" id="CHEBI:15378"/>
        <dbReference type="ChEBI" id="CHEBI:29101"/>
    </reaction>
</comment>
<keyword evidence="6 12" id="KW-0812">Transmembrane</keyword>
<evidence type="ECO:0000313" key="17">
    <source>
        <dbReference type="Proteomes" id="UP000580718"/>
    </source>
</evidence>
<comment type="similarity">
    <text evidence="12">Belongs to the NhaA Na(+)/H(+) (TC 2.A.33) antiporter family.</text>
</comment>
<dbReference type="AlphaFoldDB" id="A0A839Y133"/>
<dbReference type="Pfam" id="PF06965">
    <property type="entry name" value="Na_H_antiport_1"/>
    <property type="match status" value="1"/>
</dbReference>
<evidence type="ECO:0000259" key="15">
    <source>
        <dbReference type="PROSITE" id="PS51352"/>
    </source>
</evidence>
<organism evidence="16 17">
    <name type="scientific">Modestobacter versicolor</name>
    <dbReference type="NCBI Taxonomy" id="429133"/>
    <lineage>
        <taxon>Bacteria</taxon>
        <taxon>Bacillati</taxon>
        <taxon>Actinomycetota</taxon>
        <taxon>Actinomycetes</taxon>
        <taxon>Geodermatophilales</taxon>
        <taxon>Geodermatophilaceae</taxon>
        <taxon>Modestobacter</taxon>
    </lineage>
</organism>
<dbReference type="Gene3D" id="2.60.120.10">
    <property type="entry name" value="Jelly Rolls"/>
    <property type="match status" value="1"/>
</dbReference>
<evidence type="ECO:0000256" key="8">
    <source>
        <dbReference type="ARBA" id="ARBA00023053"/>
    </source>
</evidence>
<dbReference type="NCBIfam" id="TIGR00773">
    <property type="entry name" value="NhaA"/>
    <property type="match status" value="1"/>
</dbReference>
<dbReference type="InterPro" id="IPR013766">
    <property type="entry name" value="Thioredoxin_domain"/>
</dbReference>
<dbReference type="PANTHER" id="PTHR30341:SF0">
    <property type="entry name" value="NA(+)_H(+) ANTIPORTER NHAA"/>
    <property type="match status" value="1"/>
</dbReference>
<keyword evidence="5 12" id="KW-1003">Cell membrane</keyword>
<dbReference type="SUPFAM" id="SSF51206">
    <property type="entry name" value="cAMP-binding domain-like"/>
    <property type="match status" value="1"/>
</dbReference>
<keyword evidence="7 12" id="KW-1133">Transmembrane helix</keyword>
<feature type="transmembrane region" description="Helical" evidence="12">
    <location>
        <begin position="414"/>
        <end position="434"/>
    </location>
</feature>
<dbReference type="InterPro" id="IPR023171">
    <property type="entry name" value="Na/H_antiporter_dom_sf"/>
</dbReference>
<feature type="transmembrane region" description="Helical" evidence="12">
    <location>
        <begin position="380"/>
        <end position="402"/>
    </location>
</feature>
<dbReference type="EMBL" id="JACIBU010000001">
    <property type="protein sequence ID" value="MBB3677640.1"/>
    <property type="molecule type" value="Genomic_DNA"/>
</dbReference>
<reference evidence="16 17" key="1">
    <citation type="submission" date="2020-08" db="EMBL/GenBank/DDBJ databases">
        <title>Sequencing the genomes of 1000 actinobacteria strains.</title>
        <authorList>
            <person name="Klenk H.-P."/>
        </authorList>
    </citation>
    <scope>NUCLEOTIDE SEQUENCE [LARGE SCALE GENOMIC DNA]</scope>
    <source>
        <strain evidence="16 17">DSM 16678</strain>
    </source>
</reference>
<comment type="subcellular location">
    <subcellularLocation>
        <location evidence="1">Cell inner membrane</location>
        <topology evidence="1">Multi-pass membrane protein</topology>
    </subcellularLocation>
    <subcellularLocation>
        <location evidence="12">Cell membrane</location>
        <topology evidence="12">Multi-pass membrane protein</topology>
    </subcellularLocation>
</comment>
<dbReference type="InterPro" id="IPR036249">
    <property type="entry name" value="Thioredoxin-like_sf"/>
</dbReference>
<dbReference type="SMART" id="SM00100">
    <property type="entry name" value="cNMP"/>
    <property type="match status" value="1"/>
</dbReference>
<evidence type="ECO:0000256" key="5">
    <source>
        <dbReference type="ARBA" id="ARBA00022475"/>
    </source>
</evidence>
<dbReference type="Proteomes" id="UP000580718">
    <property type="component" value="Unassembled WGS sequence"/>
</dbReference>
<evidence type="ECO:0000256" key="1">
    <source>
        <dbReference type="ARBA" id="ARBA00004429"/>
    </source>
</evidence>
<dbReference type="HAMAP" id="MF_01844">
    <property type="entry name" value="NhaA"/>
    <property type="match status" value="1"/>
</dbReference>
<evidence type="ECO:0000256" key="12">
    <source>
        <dbReference type="HAMAP-Rule" id="MF_01844"/>
    </source>
</evidence>
<evidence type="ECO:0000256" key="4">
    <source>
        <dbReference type="ARBA" id="ARBA00022449"/>
    </source>
</evidence>
<evidence type="ECO:0000256" key="3">
    <source>
        <dbReference type="ARBA" id="ARBA00022448"/>
    </source>
</evidence>
<evidence type="ECO:0000256" key="6">
    <source>
        <dbReference type="ARBA" id="ARBA00022692"/>
    </source>
</evidence>
<evidence type="ECO:0000256" key="7">
    <source>
        <dbReference type="ARBA" id="ARBA00022989"/>
    </source>
</evidence>
<proteinExistence type="inferred from homology"/>
<evidence type="ECO:0000259" key="14">
    <source>
        <dbReference type="PROSITE" id="PS50042"/>
    </source>
</evidence>
<feature type="domain" description="Cyclic nucleotide-binding" evidence="14">
    <location>
        <begin position="667"/>
        <end position="791"/>
    </location>
</feature>
<evidence type="ECO:0000256" key="9">
    <source>
        <dbReference type="ARBA" id="ARBA00023065"/>
    </source>
</evidence>
<dbReference type="Pfam" id="PF13462">
    <property type="entry name" value="Thioredoxin_4"/>
    <property type="match status" value="1"/>
</dbReference>
<sequence length="885" mass="93626">MSAPAPRTTTRSASSHLIAQLSAQARRVLQTEAASAGLLVAATVLAMVWANSPWGDSYDRFWHTELSLSFGSTGVAMDLRHWVNDGLMCFFFFLIGMEVRRELQMGELTQRSRLSVPAIAALAGLVLPAAVYLAFNAGGPGANGWGIPIATDTAFLLGALALAGPRASTQLRVFLLSLSVVDDIGALTVIAVFYSEEIDLTALAIAALCILAFQVLARLQVWRGPAYFAVGVAMWLAMNASGVHATIGGVVLGLLVSAYPPRREEVESAGVLARAFRQSPQVSLARQAKLSVERAISPNERIGALLVPWSGYVVVPVFALANAGVHFSSDLVARAVTSPVTIGVFLALVVGKLVGVGGAATLAVRVGMGKLPPGVPLSSVWGGAALSGLGFTVSLFVADLAFPDTDLRDEAMVGILAAAVVSAALGMGLFRLLARRDPVQQPMGARRLDPPVDPERDHVRGPVDAPLELVEFGGLECPFCGRATGVVEELRHRFGDDLRYVFRHLPLPEVHPHGELAAEATEAAGAQGAFWAMHDRLFAHQDQLEAGELLDHAAALGLDLGRFAQDLGDGTFSARVREDVASAEASGVGGTPTFFVNGVRHTGPTDTDALAAALLDSDPRGPRHQELPAPVDEPGARTTVVLSPPARLPGMTKVPGQHFEESPDDGSTPRLSEEHLREFARVGRRVRTQPGQVLLRSGAAEYDFFVVLSGSIAIVEGPLEGVDGAAPRVIAVHGSGRFLGGLNQLAGQRPVRSLVAAEAGEVLVVTLERLRSLLARNRELGDLVTRSFLLRRAMLIGQASGLRVVGDRRWPASVELRARLEEDGIAHQWLDPADDAVARRLLVEAGADAGEAPIVIRADGRVLVDPTREDLLQAAGAATRDLTTT</sequence>
<evidence type="ECO:0000256" key="13">
    <source>
        <dbReference type="SAM" id="MobiDB-lite"/>
    </source>
</evidence>
<keyword evidence="11 12" id="KW-0739">Sodium transport</keyword>
<dbReference type="CDD" id="cd00038">
    <property type="entry name" value="CAP_ED"/>
    <property type="match status" value="1"/>
</dbReference>
<feature type="transmembrane region" description="Helical" evidence="12">
    <location>
        <begin position="226"/>
        <end position="259"/>
    </location>
</feature>
<accession>A0A839Y133</accession>
<dbReference type="GO" id="GO:0015385">
    <property type="term" value="F:sodium:proton antiporter activity"/>
    <property type="evidence" value="ECO:0007669"/>
    <property type="project" value="UniProtKB-UniRule"/>
</dbReference>
<dbReference type="PANTHER" id="PTHR30341">
    <property type="entry name" value="SODIUM ION/PROTON ANTIPORTER NHAA-RELATED"/>
    <property type="match status" value="1"/>
</dbReference>
<name>A0A839Y133_9ACTN</name>
<dbReference type="GO" id="GO:0006885">
    <property type="term" value="P:regulation of pH"/>
    <property type="evidence" value="ECO:0007669"/>
    <property type="project" value="UniProtKB-UniRule"/>
</dbReference>
<dbReference type="RefSeq" id="WP_183513920.1">
    <property type="nucleotide sequence ID" value="NZ_JACIBU010000001.1"/>
</dbReference>
<feature type="transmembrane region" description="Helical" evidence="12">
    <location>
        <begin position="33"/>
        <end position="50"/>
    </location>
</feature>
<feature type="transmembrane region" description="Helical" evidence="12">
    <location>
        <begin position="118"/>
        <end position="139"/>
    </location>
</feature>
<feature type="transmembrane region" description="Helical" evidence="12">
    <location>
        <begin position="309"/>
        <end position="328"/>
    </location>
</feature>